<dbReference type="Pfam" id="PF09976">
    <property type="entry name" value="TPR_21"/>
    <property type="match status" value="1"/>
</dbReference>
<dbReference type="RefSeq" id="WP_189047829.1">
    <property type="nucleotide sequence ID" value="NZ_BMJQ01000008.1"/>
</dbReference>
<keyword evidence="4" id="KW-1185">Reference proteome</keyword>
<reference evidence="3" key="1">
    <citation type="journal article" date="2014" name="Int. J. Syst. Evol. Microbiol.">
        <title>Complete genome sequence of Corynebacterium casei LMG S-19264T (=DSM 44701T), isolated from a smear-ripened cheese.</title>
        <authorList>
            <consortium name="US DOE Joint Genome Institute (JGI-PGF)"/>
            <person name="Walter F."/>
            <person name="Albersmeier A."/>
            <person name="Kalinowski J."/>
            <person name="Ruckert C."/>
        </authorList>
    </citation>
    <scope>NUCLEOTIDE SEQUENCE</scope>
    <source>
        <strain evidence="3">CGMCC 1.15725</strain>
    </source>
</reference>
<dbReference type="InterPro" id="IPR018704">
    <property type="entry name" value="SecYEG/CpoB_TPR"/>
</dbReference>
<feature type="domain" description="Ancillary SecYEG translocon subunit/Cell division coordinator CpoB TPR" evidence="2">
    <location>
        <begin position="20"/>
        <end position="195"/>
    </location>
</feature>
<reference evidence="3" key="2">
    <citation type="submission" date="2020-09" db="EMBL/GenBank/DDBJ databases">
        <authorList>
            <person name="Sun Q."/>
            <person name="Zhou Y."/>
        </authorList>
    </citation>
    <scope>NUCLEOTIDE SEQUENCE</scope>
    <source>
        <strain evidence="3">CGMCC 1.15725</strain>
    </source>
</reference>
<evidence type="ECO:0000256" key="1">
    <source>
        <dbReference type="SAM" id="Phobius"/>
    </source>
</evidence>
<evidence type="ECO:0000313" key="3">
    <source>
        <dbReference type="EMBL" id="GGF24998.1"/>
    </source>
</evidence>
<keyword evidence="1" id="KW-1133">Transmembrane helix</keyword>
<proteinExistence type="predicted"/>
<dbReference type="AlphaFoldDB" id="A0A8J2YWA0"/>
<keyword evidence="1" id="KW-0812">Transmembrane</keyword>
<sequence length="212" mass="22719">MADIFQEIDEDLRRDRMAKLWARYGKYIIGLAVLIVVATAAGVAYQNWRQQQYQALGLKYAETSFQLRDGDTAKAVNGFEALAATDKGSYGLLARIQAAALKAKGTDKDGGLAALNAIAADGGVDQVYRDLATVLAGLYSVDQAKPEDVITRMKPLAEGPWHYTALEVTALAQLKAGDKAAALKTYQGLADDLGAPESVRARATEIVNGLKN</sequence>
<dbReference type="EMBL" id="BMJQ01000008">
    <property type="protein sequence ID" value="GGF24998.1"/>
    <property type="molecule type" value="Genomic_DNA"/>
</dbReference>
<dbReference type="Proteomes" id="UP000646365">
    <property type="component" value="Unassembled WGS sequence"/>
</dbReference>
<accession>A0A8J2YWA0</accession>
<protein>
    <submittedName>
        <fullName evidence="3">Membrane protein</fullName>
    </submittedName>
</protein>
<gene>
    <name evidence="3" type="ORF">GCM10011611_33810</name>
</gene>
<feature type="transmembrane region" description="Helical" evidence="1">
    <location>
        <begin position="24"/>
        <end position="45"/>
    </location>
</feature>
<keyword evidence="1" id="KW-0472">Membrane</keyword>
<name>A0A8J2YWA0_9PROT</name>
<comment type="caution">
    <text evidence="3">The sequence shown here is derived from an EMBL/GenBank/DDBJ whole genome shotgun (WGS) entry which is preliminary data.</text>
</comment>
<evidence type="ECO:0000313" key="4">
    <source>
        <dbReference type="Proteomes" id="UP000646365"/>
    </source>
</evidence>
<organism evidence="3 4">
    <name type="scientific">Aliidongia dinghuensis</name>
    <dbReference type="NCBI Taxonomy" id="1867774"/>
    <lineage>
        <taxon>Bacteria</taxon>
        <taxon>Pseudomonadati</taxon>
        <taxon>Pseudomonadota</taxon>
        <taxon>Alphaproteobacteria</taxon>
        <taxon>Rhodospirillales</taxon>
        <taxon>Dongiaceae</taxon>
        <taxon>Aliidongia</taxon>
    </lineage>
</organism>
<evidence type="ECO:0000259" key="2">
    <source>
        <dbReference type="Pfam" id="PF09976"/>
    </source>
</evidence>